<feature type="domain" description="Response regulatory" evidence="6">
    <location>
        <begin position="2"/>
        <end position="116"/>
    </location>
</feature>
<evidence type="ECO:0000256" key="4">
    <source>
        <dbReference type="PROSITE-ProRule" id="PRU00169"/>
    </source>
</evidence>
<dbReference type="PANTHER" id="PTHR48111:SF67">
    <property type="entry name" value="TRANSCRIPTIONAL REGULATORY PROTEIN TCTD"/>
    <property type="match status" value="1"/>
</dbReference>
<evidence type="ECO:0000259" key="7">
    <source>
        <dbReference type="PROSITE" id="PS51755"/>
    </source>
</evidence>
<dbReference type="GO" id="GO:0006355">
    <property type="term" value="P:regulation of DNA-templated transcription"/>
    <property type="evidence" value="ECO:0007669"/>
    <property type="project" value="InterPro"/>
</dbReference>
<dbReference type="OrthoDB" id="9802426at2"/>
<keyword evidence="1" id="KW-0805">Transcription regulation</keyword>
<dbReference type="InterPro" id="IPR011006">
    <property type="entry name" value="CheY-like_superfamily"/>
</dbReference>
<keyword evidence="9" id="KW-1185">Reference proteome</keyword>
<dbReference type="InterPro" id="IPR001867">
    <property type="entry name" value="OmpR/PhoB-type_DNA-bd"/>
</dbReference>
<accession>A0A1P8K0Q4</accession>
<dbReference type="CDD" id="cd00383">
    <property type="entry name" value="trans_reg_C"/>
    <property type="match status" value="1"/>
</dbReference>
<dbReference type="PROSITE" id="PS50110">
    <property type="entry name" value="RESPONSE_REGULATORY"/>
    <property type="match status" value="1"/>
</dbReference>
<dbReference type="InterPro" id="IPR036388">
    <property type="entry name" value="WH-like_DNA-bd_sf"/>
</dbReference>
<keyword evidence="4" id="KW-0597">Phosphoprotein</keyword>
<keyword evidence="2 5" id="KW-0238">DNA-binding</keyword>
<dbReference type="Gene3D" id="1.10.10.10">
    <property type="entry name" value="Winged helix-like DNA-binding domain superfamily/Winged helix DNA-binding domain"/>
    <property type="match status" value="1"/>
</dbReference>
<dbReference type="SMART" id="SM00862">
    <property type="entry name" value="Trans_reg_C"/>
    <property type="match status" value="1"/>
</dbReference>
<dbReference type="GO" id="GO:0005829">
    <property type="term" value="C:cytosol"/>
    <property type="evidence" value="ECO:0007669"/>
    <property type="project" value="TreeGrafter"/>
</dbReference>
<organism evidence="8 9">
    <name type="scientific">Rhodoferax koreensis</name>
    <dbReference type="NCBI Taxonomy" id="1842727"/>
    <lineage>
        <taxon>Bacteria</taxon>
        <taxon>Pseudomonadati</taxon>
        <taxon>Pseudomonadota</taxon>
        <taxon>Betaproteobacteria</taxon>
        <taxon>Burkholderiales</taxon>
        <taxon>Comamonadaceae</taxon>
        <taxon>Rhodoferax</taxon>
    </lineage>
</organism>
<dbReference type="GO" id="GO:0000156">
    <property type="term" value="F:phosphorelay response regulator activity"/>
    <property type="evidence" value="ECO:0007669"/>
    <property type="project" value="TreeGrafter"/>
</dbReference>
<dbReference type="SMART" id="SM00448">
    <property type="entry name" value="REC"/>
    <property type="match status" value="1"/>
</dbReference>
<dbReference type="SUPFAM" id="SSF52172">
    <property type="entry name" value="CheY-like"/>
    <property type="match status" value="1"/>
</dbReference>
<dbReference type="GO" id="GO:0032993">
    <property type="term" value="C:protein-DNA complex"/>
    <property type="evidence" value="ECO:0007669"/>
    <property type="project" value="TreeGrafter"/>
</dbReference>
<gene>
    <name evidence="8" type="ORF">RD110_22170</name>
</gene>
<protein>
    <submittedName>
        <fullName evidence="8">DNA-binding response regulator</fullName>
    </submittedName>
</protein>
<reference evidence="8 9" key="1">
    <citation type="submission" date="2017-01" db="EMBL/GenBank/DDBJ databases">
        <authorList>
            <person name="Mah S.A."/>
            <person name="Swanson W.J."/>
            <person name="Moy G.W."/>
            <person name="Vacquier V.D."/>
        </authorList>
    </citation>
    <scope>NUCLEOTIDE SEQUENCE [LARGE SCALE GENOMIC DNA]</scope>
    <source>
        <strain evidence="8 9">DCY110</strain>
    </source>
</reference>
<dbReference type="RefSeq" id="WP_076202049.1">
    <property type="nucleotide sequence ID" value="NZ_CP019236.1"/>
</dbReference>
<evidence type="ECO:0000256" key="5">
    <source>
        <dbReference type="PROSITE-ProRule" id="PRU01091"/>
    </source>
</evidence>
<feature type="modified residue" description="4-aspartylphosphate" evidence="4">
    <location>
        <position position="51"/>
    </location>
</feature>
<dbReference type="GO" id="GO:0000976">
    <property type="term" value="F:transcription cis-regulatory region binding"/>
    <property type="evidence" value="ECO:0007669"/>
    <property type="project" value="TreeGrafter"/>
</dbReference>
<dbReference type="Pfam" id="PF00486">
    <property type="entry name" value="Trans_reg_C"/>
    <property type="match status" value="1"/>
</dbReference>
<evidence type="ECO:0000259" key="6">
    <source>
        <dbReference type="PROSITE" id="PS50110"/>
    </source>
</evidence>
<feature type="domain" description="OmpR/PhoB-type" evidence="7">
    <location>
        <begin position="124"/>
        <end position="220"/>
    </location>
</feature>
<evidence type="ECO:0000256" key="3">
    <source>
        <dbReference type="ARBA" id="ARBA00023163"/>
    </source>
</evidence>
<dbReference type="Proteomes" id="UP000186609">
    <property type="component" value="Chromosome"/>
</dbReference>
<dbReference type="Pfam" id="PF00072">
    <property type="entry name" value="Response_reg"/>
    <property type="match status" value="1"/>
</dbReference>
<dbReference type="STRING" id="1842727.RD110_22170"/>
<name>A0A1P8K0Q4_9BURK</name>
<dbReference type="AlphaFoldDB" id="A0A1P8K0Q4"/>
<dbReference type="Gene3D" id="3.40.50.2300">
    <property type="match status" value="1"/>
</dbReference>
<dbReference type="KEGG" id="rhy:RD110_22170"/>
<sequence>MRALLAEDEQTLGTWLSKALEGIGIQVEWVNNGKLADLALRGGTHDVLILDLGLPGMEGEEVLRRLRTRDQRLPALVLTARDSLIERVKMLNLGADDFLAKPFELAELEARLHALVRRSRGVEHPRLACGALTLDVGRKQFVCRGEPVAMTPREYAVLQVLIQHSGEPMSKQQIIDRVFPDDQDVHPEAVEVLIHRLRKRLDQAGVRIGTIRGLGYVLEEA</sequence>
<evidence type="ECO:0000256" key="2">
    <source>
        <dbReference type="ARBA" id="ARBA00023125"/>
    </source>
</evidence>
<keyword evidence="3" id="KW-0804">Transcription</keyword>
<dbReference type="EMBL" id="CP019236">
    <property type="protein sequence ID" value="APW39579.1"/>
    <property type="molecule type" value="Genomic_DNA"/>
</dbReference>
<evidence type="ECO:0000313" key="9">
    <source>
        <dbReference type="Proteomes" id="UP000186609"/>
    </source>
</evidence>
<dbReference type="InterPro" id="IPR001789">
    <property type="entry name" value="Sig_transdc_resp-reg_receiver"/>
</dbReference>
<evidence type="ECO:0000256" key="1">
    <source>
        <dbReference type="ARBA" id="ARBA00023015"/>
    </source>
</evidence>
<dbReference type="PROSITE" id="PS51755">
    <property type="entry name" value="OMPR_PHOB"/>
    <property type="match status" value="1"/>
</dbReference>
<feature type="DNA-binding region" description="OmpR/PhoB-type" evidence="5">
    <location>
        <begin position="124"/>
        <end position="220"/>
    </location>
</feature>
<proteinExistence type="predicted"/>
<dbReference type="PANTHER" id="PTHR48111">
    <property type="entry name" value="REGULATOR OF RPOS"/>
    <property type="match status" value="1"/>
</dbReference>
<dbReference type="InterPro" id="IPR039420">
    <property type="entry name" value="WalR-like"/>
</dbReference>
<evidence type="ECO:0000313" key="8">
    <source>
        <dbReference type="EMBL" id="APW39579.1"/>
    </source>
</evidence>